<sequence length="1199" mass="132568">MKHIISYLFLIILICFTTPSKSDVLLNVQVSNYGNNCTNFGPAIEMLCGVSAQNSSEATLLTLTILGSTRAVQPNDPPPITKLYFPDMVSIIFQKTTMMMNQSLNVLSFLDSPVNSKLKSISTYINGITPGFPKNILKTLKTLTLDTNSTLAFVAGDIYPNLQILSICLTDLGTLFTFTQESFPNLKQMFVVIYIILVLSMLLIIFDINRYIHCSYVSDRSIRFDSNNISIISVTDTTNNNNGYELLRGSLLTKLEVRNSILNTTNLLNSPLESFDLSKNNLVPPIPDYSSISPNLVLTNNLGISGALPDFLCSYRGLNFINTSITSVPDCVSCSWDTMKNSFPLSVAPALPYTCNALIDKTSFILKTPQQYIDITGKNLGFDISNPKVEVVVPNSLFSLTRNISWAVDLSTYTVVEMNGVFDSTMAYSAKVNNTDCKIILKSDQLLKCNLSSYLNDGLVSISLENQIQVIQLSQQYTQEYPILSSWSPIDTNGGYLILSGFFGTKDTNNQVKLNNEQCSINSKNETTIVCYLQEGIASGYQKLVIFIDLKSYETTIKVDNAVVPNDCGRDDKCNGNGVCVSEKCKCSDGFGGFYCENTIANSTIVKNETTPVVSVVSNDVQFDFNFYAIQEIDSTDNIVSELNITSWNFKNDTDGDITNFYYHLNVSSPEVITLIQHSPKERTVEFAGITSYLPPNSLKVSITINGWQFQSNLNNLRVLFNTKIEDQVDKCGDQLDSFGKDTNDDLKYIRIVKDNSVFYGSFIDRIMSDGKPTSTRNQVISTNKETGTTLIGIQVPQCYNCIIDPNFSVLLQSEPECNDGGISKQTIIIVATVVGGAVLLSLLMLLGIYLKKKRGRVYNLFTASNILGQSFLTNNNTTATPNIPCSATITNNNVQQSNNNKQKKTNQKSIHSTFSKLRHKWPIKLEGKKMADYILQGIEKETTTFKNETGVTPHLVVIYVGENTQIESYIKQKKDSCEKVGFKFTLDRFSSNIQPAQLMKKIEYHSADENVSGIIVQLPLPGHLNAHTIIQSINPLKDVDGLNSLNMAQIFLGKKAIFLPCTPDGILELLKQYNFKIEGANVVVVGRSNLVGRTIATLLSQKNLNHPSIQGGASVTLLHRFSKDIRQHLKNADLIISATGCSGLIKKDDIKEGVVLIDVGISYVDDPTKKKGYRMVGDVHPDAYSKAMAFTPVPGGLN</sequence>
<dbReference type="InterPro" id="IPR000672">
    <property type="entry name" value="THF_DH/CycHdrlase"/>
</dbReference>
<dbReference type="SUPFAM" id="SSF53223">
    <property type="entry name" value="Aminoacid dehydrogenase-like, N-terminal domain"/>
    <property type="match status" value="1"/>
</dbReference>
<dbReference type="STRING" id="670386.D3B0K8"/>
<evidence type="ECO:0000256" key="6">
    <source>
        <dbReference type="ARBA" id="ARBA00023268"/>
    </source>
</evidence>
<dbReference type="InterPro" id="IPR054484">
    <property type="entry name" value="ComC_SSD"/>
</dbReference>
<evidence type="ECO:0000256" key="7">
    <source>
        <dbReference type="SAM" id="Phobius"/>
    </source>
</evidence>
<keyword evidence="3" id="KW-0554">One-carbon metabolism</keyword>
<dbReference type="Gene3D" id="2.60.120.260">
    <property type="entry name" value="Galactose-binding domain-like"/>
    <property type="match status" value="1"/>
</dbReference>
<dbReference type="GO" id="GO:0004477">
    <property type="term" value="F:methenyltetrahydrofolate cyclohydrolase activity"/>
    <property type="evidence" value="ECO:0007669"/>
    <property type="project" value="UniProtKB-EC"/>
</dbReference>
<dbReference type="FunFam" id="3.40.50.10860:FF:000005">
    <property type="entry name" value="C-1-tetrahydrofolate synthase, cytoplasmic, putative"/>
    <property type="match status" value="1"/>
</dbReference>
<evidence type="ECO:0000256" key="4">
    <source>
        <dbReference type="ARBA" id="ARBA00022801"/>
    </source>
</evidence>
<dbReference type="InterPro" id="IPR020631">
    <property type="entry name" value="THF_DH/CycHdrlase_NAD-bd_dom"/>
</dbReference>
<organism evidence="11 12">
    <name type="scientific">Heterostelium pallidum (strain ATCC 26659 / Pp 5 / PN500)</name>
    <name type="common">Cellular slime mold</name>
    <name type="synonym">Polysphondylium pallidum</name>
    <dbReference type="NCBI Taxonomy" id="670386"/>
    <lineage>
        <taxon>Eukaryota</taxon>
        <taxon>Amoebozoa</taxon>
        <taxon>Evosea</taxon>
        <taxon>Eumycetozoa</taxon>
        <taxon>Dictyostelia</taxon>
        <taxon>Acytosteliales</taxon>
        <taxon>Acytosteliaceae</taxon>
        <taxon>Heterostelium</taxon>
    </lineage>
</organism>
<dbReference type="GO" id="GO:0004488">
    <property type="term" value="F:methylenetetrahydrofolate dehydrogenase (NADP+) activity"/>
    <property type="evidence" value="ECO:0007669"/>
    <property type="project" value="InterPro"/>
</dbReference>
<dbReference type="InterPro" id="IPR046346">
    <property type="entry name" value="Aminoacid_DH-like_N_sf"/>
</dbReference>
<dbReference type="HAMAP" id="MF_01576">
    <property type="entry name" value="THF_DHG_CYH"/>
    <property type="match status" value="1"/>
</dbReference>
<dbReference type="Pfam" id="PF02882">
    <property type="entry name" value="THF_DHG_CYH_C"/>
    <property type="match status" value="1"/>
</dbReference>
<keyword evidence="8" id="KW-0732">Signal</keyword>
<dbReference type="PANTHER" id="PTHR24032:SF16">
    <property type="entry name" value="EGF-LIKE DOMAIN-CONTAINING PROTEIN"/>
    <property type="match status" value="1"/>
</dbReference>
<feature type="signal peptide" evidence="8">
    <location>
        <begin position="1"/>
        <end position="22"/>
    </location>
</feature>
<dbReference type="Proteomes" id="UP000001396">
    <property type="component" value="Unassembled WGS sequence"/>
</dbReference>
<name>D3B0K8_HETP5</name>
<dbReference type="GO" id="GO:0006730">
    <property type="term" value="P:one-carbon metabolic process"/>
    <property type="evidence" value="ECO:0007669"/>
    <property type="project" value="UniProtKB-KW"/>
</dbReference>
<comment type="caution">
    <text evidence="11">The sequence shown here is derived from an EMBL/GenBank/DDBJ whole genome shotgun (WGS) entry which is preliminary data.</text>
</comment>
<evidence type="ECO:0000259" key="10">
    <source>
        <dbReference type="PROSITE" id="PS01186"/>
    </source>
</evidence>
<accession>D3B0K8</accession>
<dbReference type="PROSITE" id="PS01186">
    <property type="entry name" value="EGF_2"/>
    <property type="match status" value="1"/>
</dbReference>
<keyword evidence="7" id="KW-1133">Transmembrane helix</keyword>
<evidence type="ECO:0000313" key="12">
    <source>
        <dbReference type="Proteomes" id="UP000001396"/>
    </source>
</evidence>
<keyword evidence="4" id="KW-0378">Hydrolase</keyword>
<dbReference type="Pfam" id="PF00763">
    <property type="entry name" value="THF_DHG_CYH"/>
    <property type="match status" value="1"/>
</dbReference>
<dbReference type="SUPFAM" id="SSF51735">
    <property type="entry name" value="NAD(P)-binding Rossmann-fold domains"/>
    <property type="match status" value="1"/>
</dbReference>
<gene>
    <name evidence="11" type="ORF">PPL_01825</name>
</gene>
<keyword evidence="7" id="KW-0472">Membrane</keyword>
<evidence type="ECO:0000256" key="8">
    <source>
        <dbReference type="SAM" id="SignalP"/>
    </source>
</evidence>
<comment type="subunit">
    <text evidence="1">Homodimer.</text>
</comment>
<dbReference type="InterPro" id="IPR000742">
    <property type="entry name" value="EGF"/>
</dbReference>
<dbReference type="InterPro" id="IPR036291">
    <property type="entry name" value="NAD(P)-bd_dom_sf"/>
</dbReference>
<dbReference type="InterPro" id="IPR053331">
    <property type="entry name" value="EGF-like_comC"/>
</dbReference>
<reference evidence="11 12" key="1">
    <citation type="journal article" date="2011" name="Genome Res.">
        <title>Phylogeny-wide analysis of social amoeba genomes highlights ancient origins for complex intercellular communication.</title>
        <authorList>
            <person name="Heidel A.J."/>
            <person name="Lawal H.M."/>
            <person name="Felder M."/>
            <person name="Schilde C."/>
            <person name="Helps N.R."/>
            <person name="Tunggal B."/>
            <person name="Rivero F."/>
            <person name="John U."/>
            <person name="Schleicher M."/>
            <person name="Eichinger L."/>
            <person name="Platzer M."/>
            <person name="Noegel A.A."/>
            <person name="Schaap P."/>
            <person name="Gloeckner G."/>
        </authorList>
    </citation>
    <scope>NUCLEOTIDE SEQUENCE [LARGE SCALE GENOMIC DNA]</scope>
    <source>
        <strain evidence="12">ATCC 26659 / Pp 5 / PN500</strain>
    </source>
</reference>
<dbReference type="CDD" id="cd00054">
    <property type="entry name" value="EGF_CA"/>
    <property type="match status" value="1"/>
</dbReference>
<dbReference type="EC" id="3.5.4.9" evidence="2"/>
<evidence type="ECO:0000259" key="9">
    <source>
        <dbReference type="PROSITE" id="PS00022"/>
    </source>
</evidence>
<dbReference type="Gene3D" id="3.40.50.720">
    <property type="entry name" value="NAD(P)-binding Rossmann-like Domain"/>
    <property type="match status" value="1"/>
</dbReference>
<protein>
    <recommendedName>
        <fullName evidence="2">methenyltetrahydrofolate cyclohydrolase</fullName>
        <ecNumber evidence="2">3.5.4.9</ecNumber>
    </recommendedName>
</protein>
<dbReference type="Pfam" id="PF22933">
    <property type="entry name" value="ComC_SSD"/>
    <property type="match status" value="1"/>
</dbReference>
<dbReference type="Pfam" id="PF01833">
    <property type="entry name" value="TIG"/>
    <property type="match status" value="1"/>
</dbReference>
<evidence type="ECO:0000256" key="1">
    <source>
        <dbReference type="ARBA" id="ARBA00011738"/>
    </source>
</evidence>
<dbReference type="PROSITE" id="PS00022">
    <property type="entry name" value="EGF_1"/>
    <property type="match status" value="1"/>
</dbReference>
<dbReference type="CDD" id="cd01080">
    <property type="entry name" value="NAD_bind_m-THF_DH_Cyclohyd"/>
    <property type="match status" value="1"/>
</dbReference>
<keyword evidence="6" id="KW-0511">Multifunctional enzyme</keyword>
<dbReference type="InParanoid" id="D3B0K8"/>
<dbReference type="GeneID" id="31357352"/>
<keyword evidence="7" id="KW-0812">Transmembrane</keyword>
<dbReference type="PANTHER" id="PTHR24032">
    <property type="entry name" value="EGF-LIKE DOMAIN-CONTAINING PROTEIN-RELATED-RELATED"/>
    <property type="match status" value="1"/>
</dbReference>
<proteinExistence type="inferred from homology"/>
<dbReference type="Gene3D" id="3.40.50.10860">
    <property type="entry name" value="Leucine Dehydrogenase, chain A, domain 1"/>
    <property type="match status" value="1"/>
</dbReference>
<feature type="chain" id="PRO_5003041210" description="methenyltetrahydrofolate cyclohydrolase" evidence="8">
    <location>
        <begin position="23"/>
        <end position="1199"/>
    </location>
</feature>
<evidence type="ECO:0000313" key="11">
    <source>
        <dbReference type="EMBL" id="EFA84832.1"/>
    </source>
</evidence>
<evidence type="ECO:0000256" key="5">
    <source>
        <dbReference type="ARBA" id="ARBA00023002"/>
    </source>
</evidence>
<dbReference type="InterPro" id="IPR020630">
    <property type="entry name" value="THF_DH/CycHdrlase_cat_dom"/>
</dbReference>
<keyword evidence="5" id="KW-0560">Oxidoreductase</keyword>
<evidence type="ECO:0000256" key="2">
    <source>
        <dbReference type="ARBA" id="ARBA00012776"/>
    </source>
</evidence>
<dbReference type="PRINTS" id="PR00085">
    <property type="entry name" value="THFDHDRGNASE"/>
</dbReference>
<dbReference type="AlphaFoldDB" id="D3B0K8"/>
<feature type="transmembrane region" description="Helical" evidence="7">
    <location>
        <begin position="828"/>
        <end position="851"/>
    </location>
</feature>
<feature type="transmembrane region" description="Helical" evidence="7">
    <location>
        <begin position="190"/>
        <end position="212"/>
    </location>
</feature>
<dbReference type="RefSeq" id="XP_020436943.1">
    <property type="nucleotide sequence ID" value="XM_020572826.1"/>
</dbReference>
<keyword evidence="12" id="KW-1185">Reference proteome</keyword>
<dbReference type="InterPro" id="IPR002909">
    <property type="entry name" value="IPT_dom"/>
</dbReference>
<feature type="domain" description="EGF-like" evidence="9 10">
    <location>
        <begin position="585"/>
        <end position="596"/>
    </location>
</feature>
<dbReference type="EMBL" id="ADBJ01000008">
    <property type="protein sequence ID" value="EFA84832.1"/>
    <property type="molecule type" value="Genomic_DNA"/>
</dbReference>
<evidence type="ECO:0000256" key="3">
    <source>
        <dbReference type="ARBA" id="ARBA00022563"/>
    </source>
</evidence>